<evidence type="ECO:0000256" key="1">
    <source>
        <dbReference type="ARBA" id="ARBA00004370"/>
    </source>
</evidence>
<feature type="transmembrane region" description="Helical" evidence="6">
    <location>
        <begin position="251"/>
        <end position="272"/>
    </location>
</feature>
<protein>
    <recommendedName>
        <fullName evidence="6">SURF1-like protein</fullName>
    </recommendedName>
</protein>
<dbReference type="RefSeq" id="WP_129151307.1">
    <property type="nucleotide sequence ID" value="NZ_JBHSDO010000011.1"/>
</dbReference>
<evidence type="ECO:0000256" key="5">
    <source>
        <dbReference type="ARBA" id="ARBA00023136"/>
    </source>
</evidence>
<name>A0A4Q1HII5_9BURK</name>
<accession>A0A4Q1HII5</accession>
<reference evidence="8 9" key="1">
    <citation type="journal article" date="2017" name="Int. J. Syst. Evol. Microbiol.">
        <title>Achromobacter aloeverae sp. nov., isolated from the root of Aloe vera (L.) Burm.f.</title>
        <authorList>
            <person name="Kuncharoen N."/>
            <person name="Muramatsu Y."/>
            <person name="Shibata C."/>
            <person name="Kamakura Y."/>
            <person name="Nakagawa Y."/>
            <person name="Tanasupawat S."/>
        </authorList>
    </citation>
    <scope>NUCLEOTIDE SEQUENCE [LARGE SCALE GENOMIC DNA]</scope>
    <source>
        <strain evidence="8 9">AVA-1</strain>
    </source>
</reference>
<feature type="region of interest" description="Disordered" evidence="7">
    <location>
        <begin position="1"/>
        <end position="20"/>
    </location>
</feature>
<dbReference type="InterPro" id="IPR002994">
    <property type="entry name" value="Surf1/Shy1"/>
</dbReference>
<dbReference type="AlphaFoldDB" id="A0A4Q1HII5"/>
<sequence length="290" mass="30749">MALPLPPSPSPSSPASAPRPHRSATRLTCLALIGLLLFSLFCALGTWQVHRRAWKLDLIARVDERVHAAPTPAPGPVDWPHVTADHDEYRRVRLDGAWMEGKDTLVQAVTGLGSGYWVLTPLRLAHGGIVLVNRGYIPADQRQAPRAAPLAAPVIGLLRISEVGGGFLRKNDPAADRWFSRDVAAIAAARGLPADQVAPYFVDADVGREFGSTAGSTPGSATGPTSAPSSALGPITPVGGLTVIQFPNSHLVYAITWYGLALMVLVAAVYVIRDERRRGVSADTAGGLER</sequence>
<feature type="compositionally biased region" description="Pro residues" evidence="7">
    <location>
        <begin position="1"/>
        <end position="12"/>
    </location>
</feature>
<keyword evidence="6" id="KW-1003">Cell membrane</keyword>
<keyword evidence="9" id="KW-1185">Reference proteome</keyword>
<dbReference type="PROSITE" id="PS50895">
    <property type="entry name" value="SURF1"/>
    <property type="match status" value="1"/>
</dbReference>
<comment type="caution">
    <text evidence="6">Lacks conserved residue(s) required for the propagation of feature annotation.</text>
</comment>
<dbReference type="PANTHER" id="PTHR23427">
    <property type="entry name" value="SURFEIT LOCUS PROTEIN"/>
    <property type="match status" value="1"/>
</dbReference>
<evidence type="ECO:0000256" key="2">
    <source>
        <dbReference type="ARBA" id="ARBA00007165"/>
    </source>
</evidence>
<evidence type="ECO:0000313" key="9">
    <source>
        <dbReference type="Proteomes" id="UP000290849"/>
    </source>
</evidence>
<dbReference type="OrthoDB" id="9807214at2"/>
<evidence type="ECO:0000256" key="7">
    <source>
        <dbReference type="SAM" id="MobiDB-lite"/>
    </source>
</evidence>
<keyword evidence="5 6" id="KW-0472">Membrane</keyword>
<keyword evidence="4 6" id="KW-1133">Transmembrane helix</keyword>
<comment type="similarity">
    <text evidence="2 6">Belongs to the SURF1 family.</text>
</comment>
<organism evidence="8 9">
    <name type="scientific">Achromobacter aloeverae</name>
    <dbReference type="NCBI Taxonomy" id="1750518"/>
    <lineage>
        <taxon>Bacteria</taxon>
        <taxon>Pseudomonadati</taxon>
        <taxon>Pseudomonadota</taxon>
        <taxon>Betaproteobacteria</taxon>
        <taxon>Burkholderiales</taxon>
        <taxon>Alcaligenaceae</taxon>
        <taxon>Achromobacter</taxon>
    </lineage>
</organism>
<gene>
    <name evidence="8" type="ORF">C7R54_15265</name>
</gene>
<dbReference type="PANTHER" id="PTHR23427:SF2">
    <property type="entry name" value="SURFEIT LOCUS PROTEIN 1"/>
    <property type="match status" value="1"/>
</dbReference>
<evidence type="ECO:0000256" key="3">
    <source>
        <dbReference type="ARBA" id="ARBA00022692"/>
    </source>
</evidence>
<proteinExistence type="inferred from homology"/>
<keyword evidence="3 6" id="KW-0812">Transmembrane</keyword>
<dbReference type="Proteomes" id="UP000290849">
    <property type="component" value="Unassembled WGS sequence"/>
</dbReference>
<feature type="region of interest" description="Disordered" evidence="7">
    <location>
        <begin position="212"/>
        <end position="231"/>
    </location>
</feature>
<dbReference type="Pfam" id="PF02104">
    <property type="entry name" value="SURF1"/>
    <property type="match status" value="1"/>
</dbReference>
<comment type="subcellular location">
    <subcellularLocation>
        <location evidence="6">Cell membrane</location>
        <topology evidence="6">Multi-pass membrane protein</topology>
    </subcellularLocation>
    <subcellularLocation>
        <location evidence="1">Membrane</location>
    </subcellularLocation>
</comment>
<evidence type="ECO:0000256" key="4">
    <source>
        <dbReference type="ARBA" id="ARBA00022989"/>
    </source>
</evidence>
<dbReference type="EMBL" id="PYAL01000004">
    <property type="protein sequence ID" value="RXN87939.1"/>
    <property type="molecule type" value="Genomic_DNA"/>
</dbReference>
<comment type="caution">
    <text evidence="8">The sequence shown here is derived from an EMBL/GenBank/DDBJ whole genome shotgun (WGS) entry which is preliminary data.</text>
</comment>
<dbReference type="InterPro" id="IPR045214">
    <property type="entry name" value="Surf1/Surf4"/>
</dbReference>
<dbReference type="CDD" id="cd06662">
    <property type="entry name" value="SURF1"/>
    <property type="match status" value="1"/>
</dbReference>
<evidence type="ECO:0000256" key="6">
    <source>
        <dbReference type="RuleBase" id="RU363076"/>
    </source>
</evidence>
<dbReference type="GO" id="GO:0005886">
    <property type="term" value="C:plasma membrane"/>
    <property type="evidence" value="ECO:0007669"/>
    <property type="project" value="UniProtKB-SubCell"/>
</dbReference>
<evidence type="ECO:0000313" key="8">
    <source>
        <dbReference type="EMBL" id="RXN87939.1"/>
    </source>
</evidence>